<accession>A0A9D2G7B8</accession>
<evidence type="ECO:0000259" key="1">
    <source>
        <dbReference type="Pfam" id="PF02965"/>
    </source>
</evidence>
<dbReference type="InterPro" id="IPR017342">
    <property type="entry name" value="S-AdoMet-dep_Met_synth_prd"/>
</dbReference>
<name>A0A9D2G7B8_9FIRM</name>
<proteinExistence type="predicted"/>
<comment type="caution">
    <text evidence="2">The sequence shown here is derived from an EMBL/GenBank/DDBJ whole genome shotgun (WGS) entry which is preliminary data.</text>
</comment>
<reference evidence="2" key="2">
    <citation type="submission" date="2021-04" db="EMBL/GenBank/DDBJ databases">
        <authorList>
            <person name="Gilroy R."/>
        </authorList>
    </citation>
    <scope>NUCLEOTIDE SEQUENCE</scope>
    <source>
        <strain evidence="2">CHK196-3914</strain>
    </source>
</reference>
<dbReference type="Pfam" id="PF02965">
    <property type="entry name" value="Met_synt_B12"/>
    <property type="match status" value="1"/>
</dbReference>
<organism evidence="2 3">
    <name type="scientific">Candidatus Mediterraneibacter stercoravium</name>
    <dbReference type="NCBI Taxonomy" id="2838685"/>
    <lineage>
        <taxon>Bacteria</taxon>
        <taxon>Bacillati</taxon>
        <taxon>Bacillota</taxon>
        <taxon>Clostridia</taxon>
        <taxon>Lachnospirales</taxon>
        <taxon>Lachnospiraceae</taxon>
        <taxon>Mediterraneibacter</taxon>
    </lineage>
</organism>
<dbReference type="InterPro" id="IPR037010">
    <property type="entry name" value="VitB12-dep_Met_synth_activ_sf"/>
</dbReference>
<dbReference type="InterPro" id="IPR004223">
    <property type="entry name" value="VitB12-dep_Met_synth_activ_dom"/>
</dbReference>
<protein>
    <submittedName>
        <fullName evidence="2">Vitamin B12 dependent methionine synthase activation subunit</fullName>
    </submittedName>
</protein>
<evidence type="ECO:0000313" key="2">
    <source>
        <dbReference type="EMBL" id="HIZ74399.1"/>
    </source>
</evidence>
<feature type="domain" description="AdoMet activation" evidence="1">
    <location>
        <begin position="131"/>
        <end position="192"/>
    </location>
</feature>
<dbReference type="EMBL" id="DXAY01000096">
    <property type="protein sequence ID" value="HIZ74399.1"/>
    <property type="molecule type" value="Genomic_DNA"/>
</dbReference>
<dbReference type="AlphaFoldDB" id="A0A9D2G7B8"/>
<sequence length="214" mass="24264">MEKRVKEAVRYLGFGRNAADDRTLTLIRSCFTELEHMAGPRYICRIFEMEMTEDGKIGIGRLKIESRSLSRNLKGCDRIVLFGATLGAETDRLLNRTSLTDMAKAVVMQACAAAFLEEYCDECQMKIGEELEKEGRYLRPRFSPGYGDFDIRYQEPLMRMLDCAKTIGLTMTENYMMTPTKSVTAVIGASPVKERCPVEGCEACGKKDCLYRRN</sequence>
<dbReference type="SUPFAM" id="SSF56507">
    <property type="entry name" value="Methionine synthase activation domain-like"/>
    <property type="match status" value="1"/>
</dbReference>
<gene>
    <name evidence="2" type="ORF">H9723_04040</name>
</gene>
<dbReference type="Proteomes" id="UP000824116">
    <property type="component" value="Unassembled WGS sequence"/>
</dbReference>
<dbReference type="PIRSF" id="PIRSF037984">
    <property type="entry name" value="Met_synth_TM0269_prd"/>
    <property type="match status" value="1"/>
</dbReference>
<evidence type="ECO:0000313" key="3">
    <source>
        <dbReference type="Proteomes" id="UP000824116"/>
    </source>
</evidence>
<dbReference type="GO" id="GO:0008705">
    <property type="term" value="F:methionine synthase activity"/>
    <property type="evidence" value="ECO:0007669"/>
    <property type="project" value="InterPro"/>
</dbReference>
<reference evidence="2" key="1">
    <citation type="journal article" date="2021" name="PeerJ">
        <title>Extensive microbial diversity within the chicken gut microbiome revealed by metagenomics and culture.</title>
        <authorList>
            <person name="Gilroy R."/>
            <person name="Ravi A."/>
            <person name="Getino M."/>
            <person name="Pursley I."/>
            <person name="Horton D.L."/>
            <person name="Alikhan N.F."/>
            <person name="Baker D."/>
            <person name="Gharbi K."/>
            <person name="Hall N."/>
            <person name="Watson M."/>
            <person name="Adriaenssens E.M."/>
            <person name="Foster-Nyarko E."/>
            <person name="Jarju S."/>
            <person name="Secka A."/>
            <person name="Antonio M."/>
            <person name="Oren A."/>
            <person name="Chaudhuri R.R."/>
            <person name="La Ragione R."/>
            <person name="Hildebrand F."/>
            <person name="Pallen M.J."/>
        </authorList>
    </citation>
    <scope>NUCLEOTIDE SEQUENCE</scope>
    <source>
        <strain evidence="2">CHK196-3914</strain>
    </source>
</reference>
<dbReference type="Gene3D" id="3.40.109.40">
    <property type="match status" value="1"/>
</dbReference>